<dbReference type="EMBL" id="BPVZ01000334">
    <property type="protein sequence ID" value="GKV50039.1"/>
    <property type="molecule type" value="Genomic_DNA"/>
</dbReference>
<gene>
    <name evidence="1" type="ORF">SLEP1_g56754</name>
</gene>
<proteinExistence type="predicted"/>
<evidence type="ECO:0000313" key="1">
    <source>
        <dbReference type="EMBL" id="GKV50039.1"/>
    </source>
</evidence>
<organism evidence="1 2">
    <name type="scientific">Rubroshorea leprosula</name>
    <dbReference type="NCBI Taxonomy" id="152421"/>
    <lineage>
        <taxon>Eukaryota</taxon>
        <taxon>Viridiplantae</taxon>
        <taxon>Streptophyta</taxon>
        <taxon>Embryophyta</taxon>
        <taxon>Tracheophyta</taxon>
        <taxon>Spermatophyta</taxon>
        <taxon>Magnoliopsida</taxon>
        <taxon>eudicotyledons</taxon>
        <taxon>Gunneridae</taxon>
        <taxon>Pentapetalae</taxon>
        <taxon>rosids</taxon>
        <taxon>malvids</taxon>
        <taxon>Malvales</taxon>
        <taxon>Dipterocarpaceae</taxon>
        <taxon>Rubroshorea</taxon>
    </lineage>
</organism>
<accession>A0AAV5MLL3</accession>
<evidence type="ECO:0000313" key="2">
    <source>
        <dbReference type="Proteomes" id="UP001054252"/>
    </source>
</evidence>
<protein>
    <submittedName>
        <fullName evidence="1">Uncharacterized protein</fullName>
    </submittedName>
</protein>
<comment type="caution">
    <text evidence="1">The sequence shown here is derived from an EMBL/GenBank/DDBJ whole genome shotgun (WGS) entry which is preliminary data.</text>
</comment>
<name>A0AAV5MLL3_9ROSI</name>
<dbReference type="Proteomes" id="UP001054252">
    <property type="component" value="Unassembled WGS sequence"/>
</dbReference>
<dbReference type="AlphaFoldDB" id="A0AAV5MLL3"/>
<sequence length="44" mass="5118">MDKIQTFIFGKVYFSPYHLSLDNTNKSLIELVHNNFKTLISGQD</sequence>
<reference evidence="1 2" key="1">
    <citation type="journal article" date="2021" name="Commun. Biol.">
        <title>The genome of Shorea leprosula (Dipterocarpaceae) highlights the ecological relevance of drought in aseasonal tropical rainforests.</title>
        <authorList>
            <person name="Ng K.K.S."/>
            <person name="Kobayashi M.J."/>
            <person name="Fawcett J.A."/>
            <person name="Hatakeyama M."/>
            <person name="Paape T."/>
            <person name="Ng C.H."/>
            <person name="Ang C.C."/>
            <person name="Tnah L.H."/>
            <person name="Lee C.T."/>
            <person name="Nishiyama T."/>
            <person name="Sese J."/>
            <person name="O'Brien M.J."/>
            <person name="Copetti D."/>
            <person name="Mohd Noor M.I."/>
            <person name="Ong R.C."/>
            <person name="Putra M."/>
            <person name="Sireger I.Z."/>
            <person name="Indrioko S."/>
            <person name="Kosugi Y."/>
            <person name="Izuno A."/>
            <person name="Isagi Y."/>
            <person name="Lee S.L."/>
            <person name="Shimizu K.K."/>
        </authorList>
    </citation>
    <scope>NUCLEOTIDE SEQUENCE [LARGE SCALE GENOMIC DNA]</scope>
    <source>
        <strain evidence="1">214</strain>
    </source>
</reference>
<keyword evidence="2" id="KW-1185">Reference proteome</keyword>